<dbReference type="InterPro" id="IPR000757">
    <property type="entry name" value="Beta-glucanase-like"/>
</dbReference>
<gene>
    <name evidence="4" type="primary">bglA</name>
    <name evidence="4" type="ORF">BREV_BREV_00842</name>
</gene>
<dbReference type="RefSeq" id="WP_154725638.1">
    <property type="nucleotide sequence ID" value="NZ_UXHF01000011.1"/>
</dbReference>
<reference evidence="4 5" key="1">
    <citation type="submission" date="2018-11" db="EMBL/GenBank/DDBJ databases">
        <authorList>
            <person name="Peiro R."/>
            <person name="Begona"/>
            <person name="Cbmso G."/>
            <person name="Lopez M."/>
            <person name="Gonzalez S."/>
            <person name="Sacristan E."/>
            <person name="Castillo E."/>
        </authorList>
    </citation>
    <scope>NUCLEOTIDE SEQUENCE [LARGE SCALE GENOMIC DNA]</scope>
    <source>
        <strain evidence="4">Brev_genome</strain>
    </source>
</reference>
<dbReference type="PANTHER" id="PTHR10963:SF55">
    <property type="entry name" value="GLYCOSIDE HYDROLASE FAMILY 16 PROTEIN"/>
    <property type="match status" value="1"/>
</dbReference>
<proteinExistence type="inferred from homology"/>
<protein>
    <submittedName>
        <fullName evidence="4">Beta-glucanase</fullName>
    </submittedName>
</protein>
<sequence>MISMLLAAAISTLPQTSAAPSGYALTWSDEFAGDGLPDASRWRYDTQANKTGWYNEELQYYSAARPENARIEDGVLIIEARRETLNPPPADWGGQAYTSARMISTSAWSRGFIETRAKIPCGRGSWPAIWMLPEKAVGWPIGGEIDIMEHVGHRPGVVHGSIHTEAYNHVKGTQSTATRQVADACDAFHRYQVRWTPDEIVFLIDDQPFHRFANDQTGDVETWPFDKPFHLILNVAVGGTWGGEEGVDDAVFPQRMEVDYVRVYQPAD</sequence>
<evidence type="ECO:0000313" key="5">
    <source>
        <dbReference type="Proteomes" id="UP000289220"/>
    </source>
</evidence>
<feature type="chain" id="PRO_5030767697" evidence="2">
    <location>
        <begin position="19"/>
        <end position="268"/>
    </location>
</feature>
<dbReference type="Proteomes" id="UP000289220">
    <property type="component" value="Unassembled WGS sequence"/>
</dbReference>
<comment type="caution">
    <text evidence="4">The sequence shown here is derived from an EMBL/GenBank/DDBJ whole genome shotgun (WGS) entry which is preliminary data.</text>
</comment>
<accession>A0A7Z8Y137</accession>
<evidence type="ECO:0000313" key="4">
    <source>
        <dbReference type="EMBL" id="VDC48793.1"/>
    </source>
</evidence>
<keyword evidence="5" id="KW-1185">Reference proteome</keyword>
<evidence type="ECO:0000259" key="3">
    <source>
        <dbReference type="PROSITE" id="PS51762"/>
    </source>
</evidence>
<dbReference type="Pfam" id="PF00722">
    <property type="entry name" value="Glyco_hydro_16"/>
    <property type="match status" value="1"/>
</dbReference>
<dbReference type="InterPro" id="IPR013320">
    <property type="entry name" value="ConA-like_dom_sf"/>
</dbReference>
<name>A0A7Z8Y137_9CAUL</name>
<feature type="domain" description="GH16" evidence="3">
    <location>
        <begin position="29"/>
        <end position="268"/>
    </location>
</feature>
<dbReference type="PANTHER" id="PTHR10963">
    <property type="entry name" value="GLYCOSYL HYDROLASE-RELATED"/>
    <property type="match status" value="1"/>
</dbReference>
<dbReference type="InterPro" id="IPR050546">
    <property type="entry name" value="Glycosyl_Hydrlase_16"/>
</dbReference>
<comment type="similarity">
    <text evidence="1">Belongs to the glycosyl hydrolase 16 family.</text>
</comment>
<evidence type="ECO:0000256" key="2">
    <source>
        <dbReference type="SAM" id="SignalP"/>
    </source>
</evidence>
<dbReference type="Gene3D" id="2.60.120.200">
    <property type="match status" value="1"/>
</dbReference>
<dbReference type="SUPFAM" id="SSF49899">
    <property type="entry name" value="Concanavalin A-like lectins/glucanases"/>
    <property type="match status" value="1"/>
</dbReference>
<dbReference type="GO" id="GO:0004553">
    <property type="term" value="F:hydrolase activity, hydrolyzing O-glycosyl compounds"/>
    <property type="evidence" value="ECO:0007669"/>
    <property type="project" value="InterPro"/>
</dbReference>
<dbReference type="GO" id="GO:0005975">
    <property type="term" value="P:carbohydrate metabolic process"/>
    <property type="evidence" value="ECO:0007669"/>
    <property type="project" value="InterPro"/>
</dbReference>
<feature type="signal peptide" evidence="2">
    <location>
        <begin position="1"/>
        <end position="18"/>
    </location>
</feature>
<keyword evidence="2" id="KW-0732">Signal</keyword>
<evidence type="ECO:0000256" key="1">
    <source>
        <dbReference type="ARBA" id="ARBA00006865"/>
    </source>
</evidence>
<dbReference type="AlphaFoldDB" id="A0A7Z8Y137"/>
<dbReference type="EMBL" id="UXHF01000011">
    <property type="protein sequence ID" value="VDC48793.1"/>
    <property type="molecule type" value="Genomic_DNA"/>
</dbReference>
<dbReference type="CDD" id="cd08023">
    <property type="entry name" value="GH16_laminarinase_like"/>
    <property type="match status" value="1"/>
</dbReference>
<organism evidence="4 5">
    <name type="scientific">Brevundimonas mediterranea</name>
    <dbReference type="NCBI Taxonomy" id="74329"/>
    <lineage>
        <taxon>Bacteria</taxon>
        <taxon>Pseudomonadati</taxon>
        <taxon>Pseudomonadota</taxon>
        <taxon>Alphaproteobacteria</taxon>
        <taxon>Caulobacterales</taxon>
        <taxon>Caulobacteraceae</taxon>
        <taxon>Brevundimonas</taxon>
    </lineage>
</organism>
<dbReference type="PROSITE" id="PS51762">
    <property type="entry name" value="GH16_2"/>
    <property type="match status" value="1"/>
</dbReference>